<feature type="non-terminal residue" evidence="2">
    <location>
        <position position="1"/>
    </location>
</feature>
<dbReference type="Gene3D" id="2.60.40.1120">
    <property type="entry name" value="Carboxypeptidase-like, regulatory domain"/>
    <property type="match status" value="1"/>
</dbReference>
<keyword evidence="1" id="KW-1133">Transmembrane helix</keyword>
<dbReference type="Proteomes" id="UP000231332">
    <property type="component" value="Unassembled WGS sequence"/>
</dbReference>
<comment type="caution">
    <text evidence="2">The sequence shown here is derived from an EMBL/GenBank/DDBJ whole genome shotgun (WGS) entry which is preliminary data.</text>
</comment>
<gene>
    <name evidence="2" type="ORF">COY45_01500</name>
</gene>
<organism evidence="2 3">
    <name type="scientific">Candidatus Berkelbacteria bacterium CG_4_10_14_0_8_um_filter_42_34</name>
    <dbReference type="NCBI Taxonomy" id="1974502"/>
    <lineage>
        <taxon>Bacteria</taxon>
        <taxon>Candidatus Berkelbacteria</taxon>
    </lineage>
</organism>
<name>A0A2M7SWR4_9BACT</name>
<keyword evidence="1" id="KW-0472">Membrane</keyword>
<proteinExistence type="predicted"/>
<sequence>PFPFPFPHFLIAIFIYYIVVYFITLGRTNGLVYKKVDNSPIDLAVVRAISESSRKLVKTTVSDNKGRFALALPKGYYNIVATKADLQQEEIIKSRVKSNFSPTKAKIGLSEIDFEPSMDKQIPSAVQVSSSSIPTRTFGDSDEIINSYDQEINDRKR</sequence>
<accession>A0A2M7SWR4</accession>
<reference evidence="3" key="1">
    <citation type="submission" date="2017-09" db="EMBL/GenBank/DDBJ databases">
        <title>Depth-based differentiation of microbial function through sediment-hosted aquifers and enrichment of novel symbionts in the deep terrestrial subsurface.</title>
        <authorList>
            <person name="Probst A.J."/>
            <person name="Ladd B."/>
            <person name="Jarett J.K."/>
            <person name="Geller-Mcgrath D.E."/>
            <person name="Sieber C.M.K."/>
            <person name="Emerson J.B."/>
            <person name="Anantharaman K."/>
            <person name="Thomas B.C."/>
            <person name="Malmstrom R."/>
            <person name="Stieglmeier M."/>
            <person name="Klingl A."/>
            <person name="Woyke T."/>
            <person name="Ryan C.M."/>
            <person name="Banfield J.F."/>
        </authorList>
    </citation>
    <scope>NUCLEOTIDE SEQUENCE [LARGE SCALE GENOMIC DNA]</scope>
</reference>
<dbReference type="InterPro" id="IPR008969">
    <property type="entry name" value="CarboxyPept-like_regulatory"/>
</dbReference>
<protein>
    <recommendedName>
        <fullName evidence="4">Carboxypeptidase regulatory-like domain-containing protein</fullName>
    </recommendedName>
</protein>
<evidence type="ECO:0000313" key="3">
    <source>
        <dbReference type="Proteomes" id="UP000231332"/>
    </source>
</evidence>
<dbReference type="AlphaFoldDB" id="A0A2M7SWR4"/>
<dbReference type="EMBL" id="PFMY01000073">
    <property type="protein sequence ID" value="PIZ27621.1"/>
    <property type="molecule type" value="Genomic_DNA"/>
</dbReference>
<evidence type="ECO:0000313" key="2">
    <source>
        <dbReference type="EMBL" id="PIZ27621.1"/>
    </source>
</evidence>
<keyword evidence="1" id="KW-0812">Transmembrane</keyword>
<evidence type="ECO:0000256" key="1">
    <source>
        <dbReference type="SAM" id="Phobius"/>
    </source>
</evidence>
<evidence type="ECO:0008006" key="4">
    <source>
        <dbReference type="Google" id="ProtNLM"/>
    </source>
</evidence>
<feature type="transmembrane region" description="Helical" evidence="1">
    <location>
        <begin position="6"/>
        <end position="25"/>
    </location>
</feature>
<dbReference type="SUPFAM" id="SSF49464">
    <property type="entry name" value="Carboxypeptidase regulatory domain-like"/>
    <property type="match status" value="1"/>
</dbReference>